<evidence type="ECO:0000313" key="3">
    <source>
        <dbReference type="Proteomes" id="UP001369958"/>
    </source>
</evidence>
<feature type="transmembrane region" description="Helical" evidence="1">
    <location>
        <begin position="136"/>
        <end position="161"/>
    </location>
</feature>
<evidence type="ECO:0008006" key="4">
    <source>
        <dbReference type="Google" id="ProtNLM"/>
    </source>
</evidence>
<dbReference type="EMBL" id="CP146275">
    <property type="protein sequence ID" value="WWT31802.1"/>
    <property type="molecule type" value="Genomic_DNA"/>
</dbReference>
<proteinExistence type="predicted"/>
<keyword evidence="1" id="KW-0472">Membrane</keyword>
<keyword evidence="3" id="KW-1185">Reference proteome</keyword>
<dbReference type="PANTHER" id="PTHR35864:SF1">
    <property type="entry name" value="ZINC METALLOPROTEASE YWHC-RELATED"/>
    <property type="match status" value="1"/>
</dbReference>
<reference evidence="2 3" key="1">
    <citation type="submission" date="2024-02" db="EMBL/GenBank/DDBJ databases">
        <title>Complete genome sequence of Pelagibacterium nitratireducens ZH15.</title>
        <authorList>
            <person name="Zhao L.H."/>
        </authorList>
    </citation>
    <scope>NUCLEOTIDE SEQUENCE [LARGE SCALE GENOMIC DNA]</scope>
    <source>
        <strain evidence="2 3">ZH15</strain>
    </source>
</reference>
<name>A0ABZ2HW95_9HYPH</name>
<evidence type="ECO:0000256" key="1">
    <source>
        <dbReference type="SAM" id="Phobius"/>
    </source>
</evidence>
<feature type="transmembrane region" description="Helical" evidence="1">
    <location>
        <begin position="173"/>
        <end position="195"/>
    </location>
</feature>
<feature type="transmembrane region" description="Helical" evidence="1">
    <location>
        <begin position="86"/>
        <end position="109"/>
    </location>
</feature>
<organism evidence="2 3">
    <name type="scientific">Pelagibacterium nitratireducens</name>
    <dbReference type="NCBI Taxonomy" id="1046114"/>
    <lineage>
        <taxon>Bacteria</taxon>
        <taxon>Pseudomonadati</taxon>
        <taxon>Pseudomonadota</taxon>
        <taxon>Alphaproteobacteria</taxon>
        <taxon>Hyphomicrobiales</taxon>
        <taxon>Devosiaceae</taxon>
        <taxon>Pelagibacterium</taxon>
    </lineage>
</organism>
<gene>
    <name evidence="2" type="ORF">V6617_12365</name>
</gene>
<protein>
    <recommendedName>
        <fullName evidence="4">Peptidase M50</fullName>
    </recommendedName>
</protein>
<sequence length="205" mass="22330">MLGIDLSAERILTRVMAAAIVVTVHGILMVLLARAMGDRGPTYDGRLSLNPFRQSDLIGLVTIVISQFGWGRPVRLAPKALRLGPWSVPIIVALSLMGVVIFAWALWLLRPMVFTLLPENPLALAINGLIERTVRIAVGFAVLNVLPIPPLCAGLVWSAVFPQHYEWLEERRLMTSLAMGIAIVALAPFMVAPVLEAQRLLTAGI</sequence>
<dbReference type="Proteomes" id="UP001369958">
    <property type="component" value="Chromosome"/>
</dbReference>
<dbReference type="InterPro" id="IPR052348">
    <property type="entry name" value="Metallopeptidase_M50B"/>
</dbReference>
<feature type="transmembrane region" description="Helical" evidence="1">
    <location>
        <begin position="57"/>
        <end position="74"/>
    </location>
</feature>
<keyword evidence="1" id="KW-1133">Transmembrane helix</keyword>
<feature type="transmembrane region" description="Helical" evidence="1">
    <location>
        <begin position="12"/>
        <end position="37"/>
    </location>
</feature>
<keyword evidence="1" id="KW-0812">Transmembrane</keyword>
<dbReference type="PANTHER" id="PTHR35864">
    <property type="entry name" value="ZINC METALLOPROTEASE MJ0611-RELATED"/>
    <property type="match status" value="1"/>
</dbReference>
<evidence type="ECO:0000313" key="2">
    <source>
        <dbReference type="EMBL" id="WWT31802.1"/>
    </source>
</evidence>
<dbReference type="RefSeq" id="WP_338607264.1">
    <property type="nucleotide sequence ID" value="NZ_CP146275.1"/>
</dbReference>
<accession>A0ABZ2HW95</accession>